<dbReference type="InParanoid" id="A0A251RNM7"/>
<protein>
    <submittedName>
        <fullName evidence="1">Uncharacterized protein</fullName>
    </submittedName>
</protein>
<proteinExistence type="predicted"/>
<gene>
    <name evidence="1" type="ORF">HannXRQ_Chr17g0547131</name>
</gene>
<sequence>MVFIIYTCSDLCQSCRNPYFGYYIIRIYIYKIYMCPTKGCKFYLPRIQATRFFSFLIRLTRFLPKLHLAC</sequence>
<accession>A0A251RNM7</accession>
<name>A0A251RNM7_HELAN</name>
<evidence type="ECO:0000313" key="2">
    <source>
        <dbReference type="Proteomes" id="UP000215914"/>
    </source>
</evidence>
<reference evidence="2" key="1">
    <citation type="journal article" date="2017" name="Nature">
        <title>The sunflower genome provides insights into oil metabolism, flowering and Asterid evolution.</title>
        <authorList>
            <person name="Badouin H."/>
            <person name="Gouzy J."/>
            <person name="Grassa C.J."/>
            <person name="Murat F."/>
            <person name="Staton S.E."/>
            <person name="Cottret L."/>
            <person name="Lelandais-Briere C."/>
            <person name="Owens G.L."/>
            <person name="Carrere S."/>
            <person name="Mayjonade B."/>
            <person name="Legrand L."/>
            <person name="Gill N."/>
            <person name="Kane N.C."/>
            <person name="Bowers J.E."/>
            <person name="Hubner S."/>
            <person name="Bellec A."/>
            <person name="Berard A."/>
            <person name="Berges H."/>
            <person name="Blanchet N."/>
            <person name="Boniface M.C."/>
            <person name="Brunel D."/>
            <person name="Catrice O."/>
            <person name="Chaidir N."/>
            <person name="Claudel C."/>
            <person name="Donnadieu C."/>
            <person name="Faraut T."/>
            <person name="Fievet G."/>
            <person name="Helmstetter N."/>
            <person name="King M."/>
            <person name="Knapp S.J."/>
            <person name="Lai Z."/>
            <person name="Le Paslier M.C."/>
            <person name="Lippi Y."/>
            <person name="Lorenzon L."/>
            <person name="Mandel J.R."/>
            <person name="Marage G."/>
            <person name="Marchand G."/>
            <person name="Marquand E."/>
            <person name="Bret-Mestries E."/>
            <person name="Morien E."/>
            <person name="Nambeesan S."/>
            <person name="Nguyen T."/>
            <person name="Pegot-Espagnet P."/>
            <person name="Pouilly N."/>
            <person name="Raftis F."/>
            <person name="Sallet E."/>
            <person name="Schiex T."/>
            <person name="Thomas J."/>
            <person name="Vandecasteele C."/>
            <person name="Vares D."/>
            <person name="Vear F."/>
            <person name="Vautrin S."/>
            <person name="Crespi M."/>
            <person name="Mangin B."/>
            <person name="Burke J.M."/>
            <person name="Salse J."/>
            <person name="Munos S."/>
            <person name="Vincourt P."/>
            <person name="Rieseberg L.H."/>
            <person name="Langlade N.B."/>
        </authorList>
    </citation>
    <scope>NUCLEOTIDE SEQUENCE [LARGE SCALE GENOMIC DNA]</scope>
    <source>
        <strain evidence="2">cv. SF193</strain>
    </source>
</reference>
<keyword evidence="2" id="KW-1185">Reference proteome</keyword>
<dbReference type="AlphaFoldDB" id="A0A251RNM7"/>
<dbReference type="EMBL" id="CM007906">
    <property type="protein sequence ID" value="OTF86103.1"/>
    <property type="molecule type" value="Genomic_DNA"/>
</dbReference>
<evidence type="ECO:0000313" key="1">
    <source>
        <dbReference type="EMBL" id="OTF86103.1"/>
    </source>
</evidence>
<dbReference type="Proteomes" id="UP000215914">
    <property type="component" value="Chromosome 17"/>
</dbReference>
<organism evidence="1 2">
    <name type="scientific">Helianthus annuus</name>
    <name type="common">Common sunflower</name>
    <dbReference type="NCBI Taxonomy" id="4232"/>
    <lineage>
        <taxon>Eukaryota</taxon>
        <taxon>Viridiplantae</taxon>
        <taxon>Streptophyta</taxon>
        <taxon>Embryophyta</taxon>
        <taxon>Tracheophyta</taxon>
        <taxon>Spermatophyta</taxon>
        <taxon>Magnoliopsida</taxon>
        <taxon>eudicotyledons</taxon>
        <taxon>Gunneridae</taxon>
        <taxon>Pentapetalae</taxon>
        <taxon>asterids</taxon>
        <taxon>campanulids</taxon>
        <taxon>Asterales</taxon>
        <taxon>Asteraceae</taxon>
        <taxon>Asteroideae</taxon>
        <taxon>Heliantheae alliance</taxon>
        <taxon>Heliantheae</taxon>
        <taxon>Helianthus</taxon>
    </lineage>
</organism>